<comment type="similarity">
    <text evidence="6">Belongs to the methyltransferase superfamily. RlmI family.</text>
</comment>
<dbReference type="GO" id="GO:0008168">
    <property type="term" value="F:methyltransferase activity"/>
    <property type="evidence" value="ECO:0007669"/>
    <property type="project" value="UniProtKB-KW"/>
</dbReference>
<dbReference type="CDD" id="cd02440">
    <property type="entry name" value="AdoMet_MTases"/>
    <property type="match status" value="1"/>
</dbReference>
<dbReference type="GO" id="GO:0003723">
    <property type="term" value="F:RNA binding"/>
    <property type="evidence" value="ECO:0007669"/>
    <property type="project" value="InterPro"/>
</dbReference>
<evidence type="ECO:0000259" key="8">
    <source>
        <dbReference type="Pfam" id="PF17785"/>
    </source>
</evidence>
<organism evidence="9">
    <name type="scientific">hydrothermal vent metagenome</name>
    <dbReference type="NCBI Taxonomy" id="652676"/>
    <lineage>
        <taxon>unclassified sequences</taxon>
        <taxon>metagenomes</taxon>
        <taxon>ecological metagenomes</taxon>
    </lineage>
</organism>
<dbReference type="CDD" id="cd11572">
    <property type="entry name" value="RlmI_M_like"/>
    <property type="match status" value="1"/>
</dbReference>
<sequence length="398" mass="44615">MHSTLRLNAKAERRLKGGHLWIYSNEVDTVTTPLKLMEPGSQVVVEMANGKPLGVAVVSPEQLICARLISRNPQQFLDASLIVHRLQVAMSGRDLWYPHQCYRWVYGDSDGLPGLVIDRFGDVAVVQISSITMEMHRQEIIDAIHKVAKPKTIVLKNDGKLRAVEGLPEYVEIVHGELVDDCAPLIENDTNFMAPVIHGQKTGWFYDHRENRAQLNRLVKGKRVLDVFSYVGGWGIQAANHGAAEVHCVDASAQALDWVEQNAMLNGVADKLHCWEGDAFEALRQLKDNGERFDVVVVDPPAFIPRRKDIKAGELAYRRLNQMAMRLLNKDGILVSASCSMHLAEDRLPDMIRILGRELDREVMIQHVGSQGADHPVIPAIPETRYLKAVFARVLPTR</sequence>
<dbReference type="Gene3D" id="2.30.130.10">
    <property type="entry name" value="PUA domain"/>
    <property type="match status" value="1"/>
</dbReference>
<evidence type="ECO:0000259" key="7">
    <source>
        <dbReference type="Pfam" id="PF10672"/>
    </source>
</evidence>
<dbReference type="GO" id="GO:0005737">
    <property type="term" value="C:cytoplasm"/>
    <property type="evidence" value="ECO:0007669"/>
    <property type="project" value="UniProtKB-SubCell"/>
</dbReference>
<dbReference type="PANTHER" id="PTHR42873:SF1">
    <property type="entry name" value="S-ADENOSYLMETHIONINE-DEPENDENT METHYLTRANSFERASE DOMAIN-CONTAINING PROTEIN"/>
    <property type="match status" value="1"/>
</dbReference>
<comment type="subcellular location">
    <subcellularLocation>
        <location evidence="1">Cytoplasm</location>
    </subcellularLocation>
</comment>
<dbReference type="SUPFAM" id="SSF88697">
    <property type="entry name" value="PUA domain-like"/>
    <property type="match status" value="1"/>
</dbReference>
<dbReference type="SUPFAM" id="SSF53335">
    <property type="entry name" value="S-adenosyl-L-methionine-dependent methyltransferases"/>
    <property type="match status" value="1"/>
</dbReference>
<feature type="domain" description="S-adenosylmethionine-dependent methyltransferase" evidence="7">
    <location>
        <begin position="174"/>
        <end position="344"/>
    </location>
</feature>
<accession>A0A160TCF3</accession>
<keyword evidence="2" id="KW-0963">Cytoplasm</keyword>
<dbReference type="PROSITE" id="PS50890">
    <property type="entry name" value="PUA"/>
    <property type="match status" value="1"/>
</dbReference>
<proteinExistence type="inferred from homology"/>
<dbReference type="Gene3D" id="3.30.750.80">
    <property type="entry name" value="RNA methyltransferase domain (HRMD) like"/>
    <property type="match status" value="1"/>
</dbReference>
<dbReference type="CDD" id="cd21153">
    <property type="entry name" value="PUA_RlmI"/>
    <property type="match status" value="1"/>
</dbReference>
<evidence type="ECO:0000256" key="5">
    <source>
        <dbReference type="ARBA" id="ARBA00022691"/>
    </source>
</evidence>
<dbReference type="AlphaFoldDB" id="A0A160TCF3"/>
<dbReference type="PANTHER" id="PTHR42873">
    <property type="entry name" value="RIBOSOMAL RNA LARGE SUBUNIT METHYLTRANSFERASE"/>
    <property type="match status" value="1"/>
</dbReference>
<gene>
    <name evidence="9" type="ORF">MGWOODY_Tha1412</name>
</gene>
<feature type="domain" description="RlmI-like PUA" evidence="8">
    <location>
        <begin position="5"/>
        <end position="71"/>
    </location>
</feature>
<evidence type="ECO:0000313" key="9">
    <source>
        <dbReference type="EMBL" id="CUS42130.1"/>
    </source>
</evidence>
<evidence type="ECO:0000256" key="3">
    <source>
        <dbReference type="ARBA" id="ARBA00022603"/>
    </source>
</evidence>
<dbReference type="Gene3D" id="3.40.50.150">
    <property type="entry name" value="Vaccinia Virus protein VP39"/>
    <property type="match status" value="1"/>
</dbReference>
<dbReference type="GO" id="GO:0032259">
    <property type="term" value="P:methylation"/>
    <property type="evidence" value="ECO:0007669"/>
    <property type="project" value="UniProtKB-KW"/>
</dbReference>
<reference evidence="9" key="1">
    <citation type="submission" date="2015-10" db="EMBL/GenBank/DDBJ databases">
        <authorList>
            <person name="Gilbert D.G."/>
        </authorList>
    </citation>
    <scope>NUCLEOTIDE SEQUENCE</scope>
</reference>
<evidence type="ECO:0000256" key="4">
    <source>
        <dbReference type="ARBA" id="ARBA00022679"/>
    </source>
</evidence>
<dbReference type="InterPro" id="IPR041532">
    <property type="entry name" value="RlmI-like_PUA"/>
</dbReference>
<evidence type="ECO:0000256" key="1">
    <source>
        <dbReference type="ARBA" id="ARBA00004496"/>
    </source>
</evidence>
<protein>
    <submittedName>
        <fullName evidence="9">LSU m5C1962 methyltransferase RlmI</fullName>
    </submittedName>
</protein>
<dbReference type="Pfam" id="PF10672">
    <property type="entry name" value="Methyltrans_SAM"/>
    <property type="match status" value="1"/>
</dbReference>
<dbReference type="InterPro" id="IPR019614">
    <property type="entry name" value="SAM-dep_methyl-trfase"/>
</dbReference>
<dbReference type="EMBL" id="CZQC01000061">
    <property type="protein sequence ID" value="CUS42130.1"/>
    <property type="molecule type" value="Genomic_DNA"/>
</dbReference>
<evidence type="ECO:0000256" key="2">
    <source>
        <dbReference type="ARBA" id="ARBA00022490"/>
    </source>
</evidence>
<dbReference type="Pfam" id="PF17785">
    <property type="entry name" value="PUA_3"/>
    <property type="match status" value="1"/>
</dbReference>
<dbReference type="InterPro" id="IPR029063">
    <property type="entry name" value="SAM-dependent_MTases_sf"/>
</dbReference>
<evidence type="ECO:0000256" key="6">
    <source>
        <dbReference type="ARBA" id="ARBA00038091"/>
    </source>
</evidence>
<keyword evidence="4 9" id="KW-0808">Transferase</keyword>
<name>A0A160TCF3_9ZZZZ</name>
<keyword evidence="5" id="KW-0949">S-adenosyl-L-methionine</keyword>
<dbReference type="InterPro" id="IPR015947">
    <property type="entry name" value="PUA-like_sf"/>
</dbReference>
<dbReference type="InterPro" id="IPR036974">
    <property type="entry name" value="PUA_sf"/>
</dbReference>
<keyword evidence="3 9" id="KW-0489">Methyltransferase</keyword>